<dbReference type="EMBL" id="VUNE01000002">
    <property type="protein sequence ID" value="MST62204.1"/>
    <property type="molecule type" value="Genomic_DNA"/>
</dbReference>
<dbReference type="InterPro" id="IPR027417">
    <property type="entry name" value="P-loop_NTPase"/>
</dbReference>
<protein>
    <submittedName>
        <fullName evidence="5">DUF87 domain-containing protein</fullName>
    </submittedName>
</protein>
<evidence type="ECO:0000313" key="5">
    <source>
        <dbReference type="EMBL" id="MST62204.1"/>
    </source>
</evidence>
<dbReference type="Gene3D" id="3.40.50.300">
    <property type="entry name" value="P-loop containing nucleotide triphosphate hydrolases"/>
    <property type="match status" value="1"/>
</dbReference>
<gene>
    <name evidence="5" type="ORF">FYJ71_04340</name>
</gene>
<reference evidence="5 6" key="1">
    <citation type="submission" date="2019-08" db="EMBL/GenBank/DDBJ databases">
        <title>In-depth cultivation of the pig gut microbiome towards novel bacterial diversity and tailored functional studies.</title>
        <authorList>
            <person name="Wylensek D."/>
            <person name="Hitch T.C.A."/>
            <person name="Clavel T."/>
        </authorList>
    </citation>
    <scope>NUCLEOTIDE SEQUENCE [LARGE SCALE GENOMIC DNA]</scope>
    <source>
        <strain evidence="5 6">WCA-SAB-591-4A-A</strain>
    </source>
</reference>
<dbReference type="PANTHER" id="PTHR22683">
    <property type="entry name" value="SPORULATION PROTEIN RELATED"/>
    <property type="match status" value="1"/>
</dbReference>
<accession>A0A6N7XFP1</accession>
<dbReference type="InterPro" id="IPR002543">
    <property type="entry name" value="FtsK_dom"/>
</dbReference>
<keyword evidence="1 3" id="KW-0547">Nucleotide-binding</keyword>
<evidence type="ECO:0000313" key="6">
    <source>
        <dbReference type="Proteomes" id="UP000440713"/>
    </source>
</evidence>
<comment type="caution">
    <text evidence="5">The sequence shown here is derived from an EMBL/GenBank/DDBJ whole genome shotgun (WGS) entry which is preliminary data.</text>
</comment>
<evidence type="ECO:0000256" key="2">
    <source>
        <dbReference type="ARBA" id="ARBA00022840"/>
    </source>
</evidence>
<dbReference type="GO" id="GO:0003677">
    <property type="term" value="F:DNA binding"/>
    <property type="evidence" value="ECO:0007669"/>
    <property type="project" value="InterPro"/>
</dbReference>
<feature type="binding site" evidence="3">
    <location>
        <begin position="108"/>
        <end position="115"/>
    </location>
    <ligand>
        <name>ATP</name>
        <dbReference type="ChEBI" id="CHEBI:30616"/>
    </ligand>
</feature>
<evidence type="ECO:0000256" key="1">
    <source>
        <dbReference type="ARBA" id="ARBA00022741"/>
    </source>
</evidence>
<keyword evidence="2 3" id="KW-0067">ATP-binding</keyword>
<name>A0A6N7XFP1_9FIRM</name>
<evidence type="ECO:0000259" key="4">
    <source>
        <dbReference type="PROSITE" id="PS50901"/>
    </source>
</evidence>
<dbReference type="PROSITE" id="PS50901">
    <property type="entry name" value="FTSK"/>
    <property type="match status" value="1"/>
</dbReference>
<dbReference type="Pfam" id="PF01580">
    <property type="entry name" value="FtsK_SpoIIIE"/>
    <property type="match status" value="1"/>
</dbReference>
<dbReference type="InterPro" id="IPR056906">
    <property type="entry name" value="ORF2/G2P_dom"/>
</dbReference>
<dbReference type="InterPro" id="IPR050206">
    <property type="entry name" value="FtsK/SpoIIIE/SftA"/>
</dbReference>
<dbReference type="RefSeq" id="WP_154537604.1">
    <property type="nucleotide sequence ID" value="NZ_VUNE01000002.1"/>
</dbReference>
<organism evidence="5 6">
    <name type="scientific">Peptostreptococcus porci</name>
    <dbReference type="NCBI Taxonomy" id="2652282"/>
    <lineage>
        <taxon>Bacteria</taxon>
        <taxon>Bacillati</taxon>
        <taxon>Bacillota</taxon>
        <taxon>Clostridia</taxon>
        <taxon>Peptostreptococcales</taxon>
        <taxon>Peptostreptococcaceae</taxon>
        <taxon>Peptostreptococcus</taxon>
    </lineage>
</organism>
<dbReference type="PANTHER" id="PTHR22683:SF47">
    <property type="entry name" value="FTSK DOMAIN-CONTAINING PROTEIN YDCQ"/>
    <property type="match status" value="1"/>
</dbReference>
<feature type="domain" description="FtsK" evidence="4">
    <location>
        <begin position="91"/>
        <end position="283"/>
    </location>
</feature>
<dbReference type="AlphaFoldDB" id="A0A6N7XFP1"/>
<dbReference type="Pfam" id="PF23343">
    <property type="entry name" value="REP_ORF2-G2P"/>
    <property type="match status" value="1"/>
</dbReference>
<dbReference type="Proteomes" id="UP000440713">
    <property type="component" value="Unassembled WGS sequence"/>
</dbReference>
<dbReference type="SUPFAM" id="SSF52540">
    <property type="entry name" value="P-loop containing nucleoside triphosphate hydrolases"/>
    <property type="match status" value="1"/>
</dbReference>
<proteinExistence type="predicted"/>
<sequence>MTRIVSPLIYIKFDIDTLSIVMDSEGVRYSPSLDDFRIELSNIFIEFEFEDIYASDGIVTYVFSGLKTERIDYSEMDDFDVSSMNLIIPLNSKVSWNLNTTSHALIAGGTGKGKTYLIYHIIHCLLIQNTELYIFDPKNTKLGTLNHINNKINCYSNSNTINSDIFKVLRYLEGEILKRSDLLSKLNISNPRNLNGVEFDYRDLKLNPIVLIIDELKSLKIGLKDARKDFEDKLLRIVMLGRQLGIFVILATQKVNVDTISSDIKVNCSALFTVGNMDSISLVQIFGSTDGVEKISRSEIGVGYLSFDGDEVIRVEYPLINDIGNFENCTLAEKVIKLKRRKLYYQKQRHELRRLIDINLNGDCSFVTLTFREHIEDIEYANIEFNKFIKRLKYHLEKLDSAFELKYLAVNERTKKNRVHYHIVFFDFPYIKKSVFEKIWGYGFIDIRLIRENMKTKDGELVPRTNVALYVSKYFAKQYELANIDLQTGKINNDSYKKKAFFKSVNLEKVVYEKQYYSDDVLSSIMEKMKEKAVHKANYTRLIAGPEYEKFKELVPSGVSYFVLSKKDFIELFKE</sequence>
<evidence type="ECO:0000256" key="3">
    <source>
        <dbReference type="PROSITE-ProRule" id="PRU00289"/>
    </source>
</evidence>
<keyword evidence="6" id="KW-1185">Reference proteome</keyword>
<dbReference type="GO" id="GO:0005524">
    <property type="term" value="F:ATP binding"/>
    <property type="evidence" value="ECO:0007669"/>
    <property type="project" value="UniProtKB-UniRule"/>
</dbReference>